<evidence type="ECO:0000256" key="1">
    <source>
        <dbReference type="SAM" id="MobiDB-lite"/>
    </source>
</evidence>
<reference evidence="2 3" key="1">
    <citation type="submission" date="2024-06" db="EMBL/GenBank/DDBJ databases">
        <title>The Natural Products Discovery Center: Release of the First 8490 Sequenced Strains for Exploring Actinobacteria Biosynthetic Diversity.</title>
        <authorList>
            <person name="Kalkreuter E."/>
            <person name="Kautsar S.A."/>
            <person name="Yang D."/>
            <person name="Bader C.D."/>
            <person name="Teijaro C.N."/>
            <person name="Fluegel L."/>
            <person name="Davis C.M."/>
            <person name="Simpson J.R."/>
            <person name="Lauterbach L."/>
            <person name="Steele A.D."/>
            <person name="Gui C."/>
            <person name="Meng S."/>
            <person name="Li G."/>
            <person name="Viehrig K."/>
            <person name="Ye F."/>
            <person name="Su P."/>
            <person name="Kiefer A.F."/>
            <person name="Nichols A."/>
            <person name="Cepeda A.J."/>
            <person name="Yan W."/>
            <person name="Fan B."/>
            <person name="Jiang Y."/>
            <person name="Adhikari A."/>
            <person name="Zheng C.-J."/>
            <person name="Schuster L."/>
            <person name="Cowan T.M."/>
            <person name="Smanski M.J."/>
            <person name="Chevrette M.G."/>
            <person name="De Carvalho L.P.S."/>
            <person name="Shen B."/>
        </authorList>
    </citation>
    <scope>NUCLEOTIDE SEQUENCE [LARGE SCALE GENOMIC DNA]</scope>
    <source>
        <strain evidence="2 3">NPDC050671</strain>
    </source>
</reference>
<dbReference type="SUPFAM" id="SSF48179">
    <property type="entry name" value="6-phosphogluconate dehydrogenase C-terminal domain-like"/>
    <property type="match status" value="1"/>
</dbReference>
<feature type="region of interest" description="Disordered" evidence="1">
    <location>
        <begin position="79"/>
        <end position="106"/>
    </location>
</feature>
<evidence type="ECO:0000313" key="2">
    <source>
        <dbReference type="EMBL" id="MEV0366163.1"/>
    </source>
</evidence>
<dbReference type="EMBL" id="JBFAIH010000018">
    <property type="protein sequence ID" value="MEV0366163.1"/>
    <property type="molecule type" value="Genomic_DNA"/>
</dbReference>
<sequence length="436" mass="46558">MLELGLRCQSFVDVVSTASGQSWALTNYCPVPAGPANSDHPPGFATALMNEHSPGRGRIAGDGVDGRIGQLAAKAYLESESSFPIPDRTPRPSRHRTGEPLTTTSDDLSGLIRRAEQGEEAAVEELAERQRFSTDDRLLRLFVDSIDAGTAGLPGWLVASALEGSNDGPGCFARAVAARWLASPPAALGMSAWELAEALRSQGIGPDLLAELAGPDFVWVLPEAVRGQYSSAALPLAPSDSESWPATAHSVFSGTPDDVCRWCSSPLWTALDLDTSDPVDSRTADAVTEAIAHTGWRGRLRLTTCAGCVCDVAMIVFTEVRRDGTGQWSPHNSADLLLWEPRTRHQTPPRTLFADASHGFCATPFQADPWHSRGSVLGGVPDWIQSEDTPDCPGCGEAMPYLGMISAVDADPRCEGGYYFFLHTTCGIAATIHQQS</sequence>
<dbReference type="Proteomes" id="UP001551658">
    <property type="component" value="Unassembled WGS sequence"/>
</dbReference>
<proteinExistence type="predicted"/>
<evidence type="ECO:0008006" key="4">
    <source>
        <dbReference type="Google" id="ProtNLM"/>
    </source>
</evidence>
<organism evidence="2 3">
    <name type="scientific">Nocardia fusca</name>
    <dbReference type="NCBI Taxonomy" id="941183"/>
    <lineage>
        <taxon>Bacteria</taxon>
        <taxon>Bacillati</taxon>
        <taxon>Actinomycetota</taxon>
        <taxon>Actinomycetes</taxon>
        <taxon>Mycobacteriales</taxon>
        <taxon>Nocardiaceae</taxon>
        <taxon>Nocardia</taxon>
    </lineage>
</organism>
<name>A0ABV3FF57_9NOCA</name>
<dbReference type="Gene3D" id="1.10.1040.10">
    <property type="entry name" value="N-(1-d-carboxylethyl)-l-norvaline Dehydrogenase, domain 2"/>
    <property type="match status" value="1"/>
</dbReference>
<gene>
    <name evidence="2" type="ORF">AB0H72_26015</name>
</gene>
<protein>
    <recommendedName>
        <fullName evidence="4">DUF1963 domain-containing protein</fullName>
    </recommendedName>
</protein>
<dbReference type="InterPro" id="IPR008927">
    <property type="entry name" value="6-PGluconate_DH-like_C_sf"/>
</dbReference>
<comment type="caution">
    <text evidence="2">The sequence shown here is derived from an EMBL/GenBank/DDBJ whole genome shotgun (WGS) entry which is preliminary data.</text>
</comment>
<dbReference type="RefSeq" id="WP_357983690.1">
    <property type="nucleotide sequence ID" value="NZ_JBFAIH010000018.1"/>
</dbReference>
<evidence type="ECO:0000313" key="3">
    <source>
        <dbReference type="Proteomes" id="UP001551658"/>
    </source>
</evidence>
<keyword evidence="3" id="KW-1185">Reference proteome</keyword>
<accession>A0ABV3FF57</accession>
<dbReference type="InterPro" id="IPR013328">
    <property type="entry name" value="6PGD_dom2"/>
</dbReference>